<evidence type="ECO:0000259" key="13">
    <source>
        <dbReference type="Pfam" id="PF23389"/>
    </source>
</evidence>
<keyword evidence="5" id="KW-0970">Cilium biogenesis/degradation</keyword>
<protein>
    <submittedName>
        <fullName evidence="15">WD repeat-containing protein 19</fullName>
    </submittedName>
</protein>
<dbReference type="Pfam" id="PF23145">
    <property type="entry name" value="Zf_2nd_IFT121"/>
    <property type="match status" value="1"/>
</dbReference>
<dbReference type="InterPro" id="IPR040379">
    <property type="entry name" value="WDR19/dyf-2"/>
</dbReference>
<evidence type="ECO:0000256" key="1">
    <source>
        <dbReference type="ARBA" id="ARBA00004120"/>
    </source>
</evidence>
<dbReference type="FunFam" id="1.25.40.470:FF:000009">
    <property type="entry name" value="WD repeat-containing protein 19 isoform X1"/>
    <property type="match status" value="1"/>
</dbReference>
<name>A0A195F3A7_9HYME</name>
<dbReference type="InterPro" id="IPR056170">
    <property type="entry name" value="Znf_IFT121-like"/>
</dbReference>
<keyword evidence="8" id="KW-0206">Cytoskeleton</keyword>
<feature type="non-terminal residue" evidence="15">
    <location>
        <position position="1"/>
    </location>
</feature>
<dbReference type="FunFam" id="2.130.10.10:FF:000242">
    <property type="entry name" value="WD repeat domain 19, isoform CRA_a"/>
    <property type="match status" value="1"/>
</dbReference>
<evidence type="ECO:0000256" key="3">
    <source>
        <dbReference type="ARBA" id="ARBA00022574"/>
    </source>
</evidence>
<reference evidence="15 16" key="1">
    <citation type="submission" date="2016-03" db="EMBL/GenBank/DDBJ databases">
        <title>Trachymyrmex septentrionalis WGS genome.</title>
        <authorList>
            <person name="Nygaard S."/>
            <person name="Hu H."/>
            <person name="Boomsma J."/>
            <person name="Zhang G."/>
        </authorList>
    </citation>
    <scope>NUCLEOTIDE SEQUENCE [LARGE SCALE GENOMIC DNA]</scope>
    <source>
        <strain evidence="15">Tsep2-gDNA-1</strain>
        <tissue evidence="15">Whole body</tissue>
    </source>
</reference>
<organism evidence="15 16">
    <name type="scientific">Trachymyrmex septentrionalis</name>
    <dbReference type="NCBI Taxonomy" id="34720"/>
    <lineage>
        <taxon>Eukaryota</taxon>
        <taxon>Metazoa</taxon>
        <taxon>Ecdysozoa</taxon>
        <taxon>Arthropoda</taxon>
        <taxon>Hexapoda</taxon>
        <taxon>Insecta</taxon>
        <taxon>Pterygota</taxon>
        <taxon>Neoptera</taxon>
        <taxon>Endopterygota</taxon>
        <taxon>Hymenoptera</taxon>
        <taxon>Apocrita</taxon>
        <taxon>Aculeata</taxon>
        <taxon>Formicoidea</taxon>
        <taxon>Formicidae</taxon>
        <taxon>Myrmicinae</taxon>
        <taxon>Trachymyrmex</taxon>
    </lineage>
</organism>
<dbReference type="SMART" id="SM00320">
    <property type="entry name" value="WD40"/>
    <property type="match status" value="6"/>
</dbReference>
<dbReference type="PROSITE" id="PS50005">
    <property type="entry name" value="TPR"/>
    <property type="match status" value="1"/>
</dbReference>
<dbReference type="InterPro" id="IPR036322">
    <property type="entry name" value="WD40_repeat_dom_sf"/>
</dbReference>
<dbReference type="PANTHER" id="PTHR14920">
    <property type="entry name" value="OSMOTIC AVOIDANCE ABNORMAL PROTEIN 1/WD REPEAT MEMBRANE PROTEIN"/>
    <property type="match status" value="1"/>
</dbReference>
<evidence type="ECO:0000256" key="9">
    <source>
        <dbReference type="ARBA" id="ARBA00023273"/>
    </source>
</evidence>
<feature type="domain" description="IF140/IFT172/WDR19 TPR" evidence="14">
    <location>
        <begin position="806"/>
        <end position="989"/>
    </location>
</feature>
<feature type="domain" description="WDR19 WD40 repeat" evidence="11">
    <location>
        <begin position="357"/>
        <end position="614"/>
    </location>
</feature>
<evidence type="ECO:0000256" key="4">
    <source>
        <dbReference type="ARBA" id="ARBA00022737"/>
    </source>
</evidence>
<dbReference type="GO" id="GO:0008104">
    <property type="term" value="P:intracellular protein localization"/>
    <property type="evidence" value="ECO:0007669"/>
    <property type="project" value="UniProtKB-ARBA"/>
</dbReference>
<keyword evidence="2" id="KW-0963">Cytoplasm</keyword>
<dbReference type="InterPro" id="IPR011990">
    <property type="entry name" value="TPR-like_helical_dom_sf"/>
</dbReference>
<evidence type="ECO:0000256" key="2">
    <source>
        <dbReference type="ARBA" id="ARBA00022490"/>
    </source>
</evidence>
<dbReference type="InterPro" id="IPR056168">
    <property type="entry name" value="TPR_IF140/IFT172/WDR19"/>
</dbReference>
<dbReference type="STRING" id="34720.A0A195F3A7"/>
<dbReference type="InterPro" id="IPR015943">
    <property type="entry name" value="WD40/YVTN_repeat-like_dom_sf"/>
</dbReference>
<comment type="subcellular location">
    <subcellularLocation>
        <location evidence="1">Cytoplasm</location>
        <location evidence="1">Cytoskeleton</location>
        <location evidence="1">Cilium basal body</location>
    </subcellularLocation>
</comment>
<evidence type="ECO:0000256" key="8">
    <source>
        <dbReference type="ARBA" id="ARBA00023212"/>
    </source>
</evidence>
<dbReference type="EMBL" id="KQ981855">
    <property type="protein sequence ID" value="KYN34866.1"/>
    <property type="molecule type" value="Genomic_DNA"/>
</dbReference>
<dbReference type="InterPro" id="IPR019734">
    <property type="entry name" value="TPR_rpt"/>
</dbReference>
<gene>
    <name evidence="15" type="ORF">ALC56_10834</name>
</gene>
<evidence type="ECO:0000256" key="6">
    <source>
        <dbReference type="ARBA" id="ARBA00022803"/>
    </source>
</evidence>
<dbReference type="Gene3D" id="1.25.40.470">
    <property type="match status" value="2"/>
</dbReference>
<keyword evidence="16" id="KW-1185">Reference proteome</keyword>
<dbReference type="GO" id="GO:0005929">
    <property type="term" value="C:cilium"/>
    <property type="evidence" value="ECO:0007669"/>
    <property type="project" value="TreeGrafter"/>
</dbReference>
<dbReference type="PANTHER" id="PTHR14920:SF0">
    <property type="entry name" value="WD REPEAT DOMAIN 19"/>
    <property type="match status" value="1"/>
</dbReference>
<keyword evidence="9" id="KW-0966">Cell projection</keyword>
<sequence>QVLYRLDQPHGSGNVYISWRPGNSTHLATTGCDSTVAVFDRQGDIQERIQISGLCTGFGWDSDGDLLAIISQNSSTIILWDATTGKKAQIDAGVRDGLTCMMWAKKSCLLAVGTQKGNLVLYDHINAKRIPILGKHRKRILCGAWSMDGLLALASEDKVLTISTSEGDTRREITLQGDPSHIQFSEMKMDHRIGGENTVSLIVSKTTLFLYNILDPENPIELAFQKRYGLIVTYKWYGDGYILVGFEAGFFIAISTHIKEVGQELFQIKNHRDSLSDIALSQTVGKVATCGDSTLKVHSLQNLEETETLITVTNENGISNIEWSTDGTMLAVVTYVGNILIYLIEIPKLTSVCGNRIALLTSLMEVAVHLYTLDKDKPSPQIINTIIEPAILAVGPIHLAVGLNNRALFWDLSINHYDQIHFERDYLATIDSIHLNETYVSALFDGKLQLHSINNKNFKNKAGLLILLYAQIKSDQALINSEKDTKMFPDSNSSYSRITCHALCSDFLVFGNDMGHIIYFCLETFHQCTEFIHNNGIKKLYLDANGVQLCFIDNKLDVYVFDPINEAAIAVPDCPDNIDDILWDQNIFERTIFAVYNKSIIVTYIFVKYFIEGKFQQAWSSCEKLNDKDTWLKLGQSAIANLNVEFAIRVYRQMEDAAMVWTLQTMENIDELALLCGHACILLGDYNEAEKYFLQSSEPVQALYLRRDLMQWEQALSLAQKLKPDEIPFIAREYAQQLEFTGNYPKALTNYERGLVDYNTSTLAAQNPHHRTQCLAGIARMSIRCGDSRKGVGIAMDNESSRLLRKECAEILESMKQFSEAAQLYEKSEYFDKAASAYIKLKNWHKVGQLLPQISSAKINIQYAKAKESEGKYEEAAKAYETAKDYDNIIRINLEHLNNPARSVEVVQQTKSIEGAKMVAKYFQKMNDYNSAIKFLILSNCHDEAFQLANQHGKMELYGEILVNTIDDTNVRKEDFRSLAMHFESQKNNLLAGKYYFHAKEYQKALRHLLKAAQLVPDDDRAITYAIDAIASSKDDKLANQLIDFLLGGDGIPKDPKYLFRLYMARKQYKEAAKTAIIIANEEQVNGNYRNAHDVLFGMYQELKRNKITIPLEMQTNLRLLHSYILVRLHVKRSDHLRGARMLIRVANNISKFPSHIVPILTSTVIECHRAGLKNAAFNFAAMLMRPEYRGQVDAKYSKKIEAIVRKPPRTKDIENEDEPLTPCPYCKSRLPETEVTCDKCKNTIPFCIATGRHIVEDDFTVCPQCDFPAIRSEFLRIVESEETCPMCSERVNSEAVSSVTDIRPYLDYQEEKVIIKA</sequence>
<evidence type="ECO:0000313" key="16">
    <source>
        <dbReference type="Proteomes" id="UP000078541"/>
    </source>
</evidence>
<dbReference type="InterPro" id="IPR039468">
    <property type="entry name" value="WDR19_WD40_rpt"/>
</dbReference>
<evidence type="ECO:0000259" key="12">
    <source>
        <dbReference type="Pfam" id="PF23145"/>
    </source>
</evidence>
<dbReference type="GO" id="GO:0035721">
    <property type="term" value="P:intraciliary retrograde transport"/>
    <property type="evidence" value="ECO:0007669"/>
    <property type="project" value="InterPro"/>
</dbReference>
<dbReference type="Proteomes" id="UP000078541">
    <property type="component" value="Unassembled WGS sequence"/>
</dbReference>
<dbReference type="GO" id="GO:0060271">
    <property type="term" value="P:cilium assembly"/>
    <property type="evidence" value="ECO:0007669"/>
    <property type="project" value="TreeGrafter"/>
</dbReference>
<evidence type="ECO:0000256" key="5">
    <source>
        <dbReference type="ARBA" id="ARBA00022794"/>
    </source>
</evidence>
<dbReference type="Pfam" id="PF24762">
    <property type="entry name" value="TPR_IF140-IFT172"/>
    <property type="match status" value="1"/>
</dbReference>
<feature type="repeat" description="TPR" evidence="10">
    <location>
        <begin position="986"/>
        <end position="1019"/>
    </location>
</feature>
<evidence type="ECO:0000256" key="7">
    <source>
        <dbReference type="ARBA" id="ARBA00023069"/>
    </source>
</evidence>
<keyword evidence="7" id="KW-0969">Cilium</keyword>
<dbReference type="GO" id="GO:0030991">
    <property type="term" value="C:intraciliary transport particle A"/>
    <property type="evidence" value="ECO:0007669"/>
    <property type="project" value="TreeGrafter"/>
</dbReference>
<feature type="domain" description="IFT121-like zinc finger" evidence="12">
    <location>
        <begin position="1246"/>
        <end position="1292"/>
    </location>
</feature>
<feature type="domain" description="WDR19 first beta-propeller" evidence="13">
    <location>
        <begin position="15"/>
        <end position="337"/>
    </location>
</feature>
<dbReference type="Pfam" id="PF15911">
    <property type="entry name" value="Beta-prop_WDR19_2nd"/>
    <property type="match status" value="1"/>
</dbReference>
<dbReference type="Gene3D" id="2.130.10.10">
    <property type="entry name" value="YVTN repeat-like/Quinoprotein amine dehydrogenase"/>
    <property type="match status" value="1"/>
</dbReference>
<keyword evidence="3" id="KW-0853">WD repeat</keyword>
<evidence type="ECO:0000256" key="10">
    <source>
        <dbReference type="PROSITE-ProRule" id="PRU00339"/>
    </source>
</evidence>
<evidence type="ECO:0000313" key="15">
    <source>
        <dbReference type="EMBL" id="KYN34866.1"/>
    </source>
</evidence>
<proteinExistence type="predicted"/>
<evidence type="ECO:0000259" key="11">
    <source>
        <dbReference type="Pfam" id="PF15911"/>
    </source>
</evidence>
<accession>A0A195F3A7</accession>
<keyword evidence="6 10" id="KW-0802">TPR repeat</keyword>
<dbReference type="InterPro" id="IPR057855">
    <property type="entry name" value="Beta-prop_WDR19_1st"/>
</dbReference>
<keyword evidence="4" id="KW-0677">Repeat</keyword>
<dbReference type="Pfam" id="PF23389">
    <property type="entry name" value="Beta-prop_WDR19_1st"/>
    <property type="match status" value="1"/>
</dbReference>
<evidence type="ECO:0000259" key="14">
    <source>
        <dbReference type="Pfam" id="PF24762"/>
    </source>
</evidence>
<dbReference type="SUPFAM" id="SSF48452">
    <property type="entry name" value="TPR-like"/>
    <property type="match status" value="2"/>
</dbReference>
<dbReference type="SUPFAM" id="SSF50978">
    <property type="entry name" value="WD40 repeat-like"/>
    <property type="match status" value="2"/>
</dbReference>
<dbReference type="InterPro" id="IPR001680">
    <property type="entry name" value="WD40_rpt"/>
</dbReference>